<dbReference type="SMART" id="SM00346">
    <property type="entry name" value="HTH_ICLR"/>
    <property type="match status" value="1"/>
</dbReference>
<protein>
    <submittedName>
        <fullName evidence="6">DNA-binding IclR family transcriptional regulator</fullName>
    </submittedName>
</protein>
<dbReference type="RefSeq" id="WP_209459643.1">
    <property type="nucleotide sequence ID" value="NZ_JAGGKC010000015.1"/>
</dbReference>
<keyword evidence="3" id="KW-0804">Transcription</keyword>
<dbReference type="PROSITE" id="PS51078">
    <property type="entry name" value="ICLR_ED"/>
    <property type="match status" value="1"/>
</dbReference>
<dbReference type="EMBL" id="JAGGKC010000015">
    <property type="protein sequence ID" value="MBP1919441.1"/>
    <property type="molecule type" value="Genomic_DNA"/>
</dbReference>
<proteinExistence type="predicted"/>
<dbReference type="InterPro" id="IPR014757">
    <property type="entry name" value="Tscrpt_reg_IclR_C"/>
</dbReference>
<evidence type="ECO:0000259" key="4">
    <source>
        <dbReference type="PROSITE" id="PS51077"/>
    </source>
</evidence>
<keyword evidence="7" id="KW-1185">Reference proteome</keyword>
<dbReference type="SUPFAM" id="SSF55781">
    <property type="entry name" value="GAF domain-like"/>
    <property type="match status" value="1"/>
</dbReference>
<dbReference type="InterPro" id="IPR036390">
    <property type="entry name" value="WH_DNA-bd_sf"/>
</dbReference>
<dbReference type="PANTHER" id="PTHR30136:SF35">
    <property type="entry name" value="HTH-TYPE TRANSCRIPTIONAL REGULATOR RV1719"/>
    <property type="match status" value="1"/>
</dbReference>
<feature type="domain" description="IclR-ED" evidence="5">
    <location>
        <begin position="73"/>
        <end position="256"/>
    </location>
</feature>
<evidence type="ECO:0000256" key="1">
    <source>
        <dbReference type="ARBA" id="ARBA00023015"/>
    </source>
</evidence>
<evidence type="ECO:0000256" key="3">
    <source>
        <dbReference type="ARBA" id="ARBA00023163"/>
    </source>
</evidence>
<dbReference type="InterPro" id="IPR050707">
    <property type="entry name" value="HTH_MetabolicPath_Reg"/>
</dbReference>
<dbReference type="InterPro" id="IPR036388">
    <property type="entry name" value="WH-like_DNA-bd_sf"/>
</dbReference>
<evidence type="ECO:0000259" key="5">
    <source>
        <dbReference type="PROSITE" id="PS51078"/>
    </source>
</evidence>
<gene>
    <name evidence="6" type="ORF">J2Z34_001930</name>
</gene>
<organism evidence="6 7">
    <name type="scientific">Youngiibacter multivorans</name>
    <dbReference type="NCBI Taxonomy" id="937251"/>
    <lineage>
        <taxon>Bacteria</taxon>
        <taxon>Bacillati</taxon>
        <taxon>Bacillota</taxon>
        <taxon>Clostridia</taxon>
        <taxon>Eubacteriales</taxon>
        <taxon>Clostridiaceae</taxon>
        <taxon>Youngiibacter</taxon>
    </lineage>
</organism>
<keyword evidence="1" id="KW-0805">Transcription regulation</keyword>
<dbReference type="Gene3D" id="3.30.450.40">
    <property type="match status" value="1"/>
</dbReference>
<dbReference type="Pfam" id="PF09339">
    <property type="entry name" value="HTH_IclR"/>
    <property type="match status" value="1"/>
</dbReference>
<name>A0ABS4G4G9_9CLOT</name>
<evidence type="ECO:0000313" key="7">
    <source>
        <dbReference type="Proteomes" id="UP001519271"/>
    </source>
</evidence>
<dbReference type="Pfam" id="PF01614">
    <property type="entry name" value="IclR_C"/>
    <property type="match status" value="1"/>
</dbReference>
<dbReference type="PROSITE" id="PS51077">
    <property type="entry name" value="HTH_ICLR"/>
    <property type="match status" value="1"/>
</dbReference>
<dbReference type="InterPro" id="IPR005471">
    <property type="entry name" value="Tscrpt_reg_IclR_N"/>
</dbReference>
<accession>A0ABS4G4G9</accession>
<feature type="domain" description="HTH iclR-type" evidence="4">
    <location>
        <begin position="12"/>
        <end position="72"/>
    </location>
</feature>
<reference evidence="6 7" key="1">
    <citation type="submission" date="2021-03" db="EMBL/GenBank/DDBJ databases">
        <title>Genomic Encyclopedia of Type Strains, Phase IV (KMG-IV): sequencing the most valuable type-strain genomes for metagenomic binning, comparative biology and taxonomic classification.</title>
        <authorList>
            <person name="Goeker M."/>
        </authorList>
    </citation>
    <scope>NUCLEOTIDE SEQUENCE [LARGE SCALE GENOMIC DNA]</scope>
    <source>
        <strain evidence="6 7">DSM 6139</strain>
    </source>
</reference>
<dbReference type="InterPro" id="IPR029016">
    <property type="entry name" value="GAF-like_dom_sf"/>
</dbReference>
<evidence type="ECO:0000313" key="6">
    <source>
        <dbReference type="EMBL" id="MBP1919441.1"/>
    </source>
</evidence>
<dbReference type="SUPFAM" id="SSF46785">
    <property type="entry name" value="Winged helix' DNA-binding domain"/>
    <property type="match status" value="1"/>
</dbReference>
<dbReference type="GO" id="GO:0003677">
    <property type="term" value="F:DNA binding"/>
    <property type="evidence" value="ECO:0007669"/>
    <property type="project" value="UniProtKB-KW"/>
</dbReference>
<dbReference type="PANTHER" id="PTHR30136">
    <property type="entry name" value="HELIX-TURN-HELIX TRANSCRIPTIONAL REGULATOR, ICLR FAMILY"/>
    <property type="match status" value="1"/>
</dbReference>
<sequence>MSVDELKDKYLMSSVFNTLEIIDLLSEHQELGVADISKITGLGKASVFRMLYTLEKKDFVFKTTGAKYRLGIKFAHYGSIVLDNINLISLLKPYLEALRDNNNETVHLGILDEDLNVIFIAKESSTSTIQMTSRVGSRMPFYATATGKLLSAFSLDDEMEKKIRSYTLVKLTNNTITTHDEFFKTLKIIKELGYAQDLEESEDGLTCYAAPVRDISGKVIAGISISGPTLRMERNKESLLKALKGTTESISKALGFKISQHK</sequence>
<keyword evidence="2 6" id="KW-0238">DNA-binding</keyword>
<evidence type="ECO:0000256" key="2">
    <source>
        <dbReference type="ARBA" id="ARBA00023125"/>
    </source>
</evidence>
<dbReference type="Gene3D" id="1.10.10.10">
    <property type="entry name" value="Winged helix-like DNA-binding domain superfamily/Winged helix DNA-binding domain"/>
    <property type="match status" value="1"/>
</dbReference>
<dbReference type="Proteomes" id="UP001519271">
    <property type="component" value="Unassembled WGS sequence"/>
</dbReference>
<comment type="caution">
    <text evidence="6">The sequence shown here is derived from an EMBL/GenBank/DDBJ whole genome shotgun (WGS) entry which is preliminary data.</text>
</comment>